<dbReference type="InterPro" id="IPR036179">
    <property type="entry name" value="Ig-like_dom_sf"/>
</dbReference>
<organism evidence="2 3">
    <name type="scientific">Mytilus coruscus</name>
    <name type="common">Sea mussel</name>
    <dbReference type="NCBI Taxonomy" id="42192"/>
    <lineage>
        <taxon>Eukaryota</taxon>
        <taxon>Metazoa</taxon>
        <taxon>Spiralia</taxon>
        <taxon>Lophotrochozoa</taxon>
        <taxon>Mollusca</taxon>
        <taxon>Bivalvia</taxon>
        <taxon>Autobranchia</taxon>
        <taxon>Pteriomorphia</taxon>
        <taxon>Mytilida</taxon>
        <taxon>Mytiloidea</taxon>
        <taxon>Mytilidae</taxon>
        <taxon>Mytilinae</taxon>
        <taxon>Mytilus</taxon>
    </lineage>
</organism>
<sequence length="312" mass="35983">MLDSARNTFGVFKPKKRKKVKPVDKPWFDEERRVALTNITNTSTNATLKFHILKCTDEKDYMCKYNFIDMDGAVSIATSKTTRILVKVPVRDVHIKNVPNEKQYDRKTDNITLTCKASGDPEPKYMWFKEDNKISILSWTNIYVIEDVIRNNSGLYICQAYNIINNIKYRHSSAVEIDIVLKFRNKCLETDLFNMTALVTIKDRDAKISSVSTFKMEEKTLDIFAPLRTEKGSVLVLKTNKQMKIITTRDFVGVPAVTVIYSEVNEHTKFKNRLTKNQATSLQHNNEQHDAVDGEYEVCRNPTLKYNMITGS</sequence>
<dbReference type="Gene3D" id="2.60.40.10">
    <property type="entry name" value="Immunoglobulins"/>
    <property type="match status" value="1"/>
</dbReference>
<accession>A0A6J8DP74</accession>
<proteinExistence type="predicted"/>
<dbReference type="SMART" id="SM00408">
    <property type="entry name" value="IGc2"/>
    <property type="match status" value="1"/>
</dbReference>
<dbReference type="InterPro" id="IPR003599">
    <property type="entry name" value="Ig_sub"/>
</dbReference>
<evidence type="ECO:0000259" key="1">
    <source>
        <dbReference type="PROSITE" id="PS50835"/>
    </source>
</evidence>
<dbReference type="InterPro" id="IPR003598">
    <property type="entry name" value="Ig_sub2"/>
</dbReference>
<dbReference type="Proteomes" id="UP000507470">
    <property type="component" value="Unassembled WGS sequence"/>
</dbReference>
<keyword evidence="3" id="KW-1185">Reference proteome</keyword>
<reference evidence="2 3" key="1">
    <citation type="submission" date="2020-06" db="EMBL/GenBank/DDBJ databases">
        <authorList>
            <person name="Li R."/>
            <person name="Bekaert M."/>
        </authorList>
    </citation>
    <scope>NUCLEOTIDE SEQUENCE [LARGE SCALE GENOMIC DNA]</scope>
    <source>
        <strain evidence="3">wild</strain>
    </source>
</reference>
<dbReference type="PROSITE" id="PS50835">
    <property type="entry name" value="IG_LIKE"/>
    <property type="match status" value="1"/>
</dbReference>
<dbReference type="EMBL" id="CACVKT020007642">
    <property type="protein sequence ID" value="CAC5409412.1"/>
    <property type="molecule type" value="Genomic_DNA"/>
</dbReference>
<dbReference type="SMART" id="SM00409">
    <property type="entry name" value="IG"/>
    <property type="match status" value="1"/>
</dbReference>
<evidence type="ECO:0000313" key="3">
    <source>
        <dbReference type="Proteomes" id="UP000507470"/>
    </source>
</evidence>
<feature type="domain" description="Ig-like" evidence="1">
    <location>
        <begin position="89"/>
        <end position="176"/>
    </location>
</feature>
<dbReference type="OrthoDB" id="10012075at2759"/>
<dbReference type="PANTHER" id="PTHR45889">
    <property type="entry name" value="IG-LIKE DOMAIN-CONTAINING PROTEIN"/>
    <property type="match status" value="1"/>
</dbReference>
<dbReference type="PANTHER" id="PTHR45889:SF8">
    <property type="entry name" value="IG-LIKE DOMAIN-CONTAINING PROTEIN"/>
    <property type="match status" value="1"/>
</dbReference>
<name>A0A6J8DP74_MYTCO</name>
<dbReference type="AlphaFoldDB" id="A0A6J8DP74"/>
<evidence type="ECO:0000313" key="2">
    <source>
        <dbReference type="EMBL" id="CAC5409412.1"/>
    </source>
</evidence>
<protein>
    <recommendedName>
        <fullName evidence="1">Ig-like domain-containing protein</fullName>
    </recommendedName>
</protein>
<dbReference type="Pfam" id="PF13927">
    <property type="entry name" value="Ig_3"/>
    <property type="match status" value="1"/>
</dbReference>
<gene>
    <name evidence="2" type="ORF">MCOR_42701</name>
</gene>
<dbReference type="InterPro" id="IPR007110">
    <property type="entry name" value="Ig-like_dom"/>
</dbReference>
<dbReference type="InterPro" id="IPR013783">
    <property type="entry name" value="Ig-like_fold"/>
</dbReference>
<dbReference type="SUPFAM" id="SSF48726">
    <property type="entry name" value="Immunoglobulin"/>
    <property type="match status" value="1"/>
</dbReference>